<dbReference type="PROSITE" id="PS51257">
    <property type="entry name" value="PROKAR_LIPOPROTEIN"/>
    <property type="match status" value="1"/>
</dbReference>
<sequence length="241" mass="26886">MFTKVCNLCLISLLLVGCAYREGQRYDVNNPIVRKFSWFSYLDGNDIRESCAAGSADRIRLVYNGQYDAQLRSYDIFVDKHGGAVMNVRAMNNTGNLVNWSTNNIFGPWTWTQSQVTLTSAEVAEFRALLRQSGYGGPAPQGLKLHSQDFYWIAAGCEGGVFHYYAWNNRPQSMARQGFAGIKFQDFLLKRDKTGVTFRPPHVTSPAERASFRRTGGGRAPTGAFELTVRENGLGGLLNAF</sequence>
<protein>
    <recommendedName>
        <fullName evidence="4">Lipoprotein</fullName>
    </recommendedName>
</protein>
<comment type="caution">
    <text evidence="2">The sequence shown here is derived from an EMBL/GenBank/DDBJ whole genome shotgun (WGS) entry which is preliminary data.</text>
</comment>
<proteinExistence type="predicted"/>
<evidence type="ECO:0000256" key="1">
    <source>
        <dbReference type="SAM" id="MobiDB-lite"/>
    </source>
</evidence>
<evidence type="ECO:0000313" key="2">
    <source>
        <dbReference type="EMBL" id="MDY0883740.1"/>
    </source>
</evidence>
<feature type="region of interest" description="Disordered" evidence="1">
    <location>
        <begin position="198"/>
        <end position="218"/>
    </location>
</feature>
<name>A0ABU5ECI2_9PROT</name>
<reference evidence="2 3" key="1">
    <citation type="journal article" date="2016" name="Antonie Van Leeuwenhoek">
        <title>Dongia soli sp. nov., isolated from soil from Dokdo, Korea.</title>
        <authorList>
            <person name="Kim D.U."/>
            <person name="Lee H."/>
            <person name="Kim H."/>
            <person name="Kim S.G."/>
            <person name="Ka J.O."/>
        </authorList>
    </citation>
    <scope>NUCLEOTIDE SEQUENCE [LARGE SCALE GENOMIC DNA]</scope>
    <source>
        <strain evidence="2 3">D78</strain>
    </source>
</reference>
<evidence type="ECO:0008006" key="4">
    <source>
        <dbReference type="Google" id="ProtNLM"/>
    </source>
</evidence>
<accession>A0ABU5ECI2</accession>
<dbReference type="Proteomes" id="UP001279642">
    <property type="component" value="Unassembled WGS sequence"/>
</dbReference>
<evidence type="ECO:0000313" key="3">
    <source>
        <dbReference type="Proteomes" id="UP001279642"/>
    </source>
</evidence>
<keyword evidence="3" id="KW-1185">Reference proteome</keyword>
<gene>
    <name evidence="2" type="ORF">SMD27_12880</name>
</gene>
<organism evidence="2 3">
    <name type="scientific">Dongia soli</name>
    <dbReference type="NCBI Taxonomy" id="600628"/>
    <lineage>
        <taxon>Bacteria</taxon>
        <taxon>Pseudomonadati</taxon>
        <taxon>Pseudomonadota</taxon>
        <taxon>Alphaproteobacteria</taxon>
        <taxon>Rhodospirillales</taxon>
        <taxon>Dongiaceae</taxon>
        <taxon>Dongia</taxon>
    </lineage>
</organism>
<dbReference type="RefSeq" id="WP_320508807.1">
    <property type="nucleotide sequence ID" value="NZ_JAXCLW010000003.1"/>
</dbReference>
<dbReference type="EMBL" id="JAXCLW010000003">
    <property type="protein sequence ID" value="MDY0883740.1"/>
    <property type="molecule type" value="Genomic_DNA"/>
</dbReference>